<accession>Q9N5E5</accession>
<organism evidence="2 3">
    <name type="scientific">Caenorhabditis elegans</name>
    <dbReference type="NCBI Taxonomy" id="6239"/>
    <lineage>
        <taxon>Eukaryota</taxon>
        <taxon>Metazoa</taxon>
        <taxon>Ecdysozoa</taxon>
        <taxon>Nematoda</taxon>
        <taxon>Chromadorea</taxon>
        <taxon>Rhabditida</taxon>
        <taxon>Rhabditina</taxon>
        <taxon>Rhabditomorpha</taxon>
        <taxon>Rhabditoidea</taxon>
        <taxon>Rhabditidae</taxon>
        <taxon>Peloderinae</taxon>
        <taxon>Caenorhabditis</taxon>
    </lineage>
</organism>
<dbReference type="EMBL" id="BX284602">
    <property type="protein sequence ID" value="CCD73574.2"/>
    <property type="molecule type" value="Genomic_DNA"/>
</dbReference>
<dbReference type="UCSC" id="T02H6.3">
    <property type="organism name" value="c. elegans"/>
</dbReference>
<dbReference type="PaxDb" id="6239-T02H6.3"/>
<evidence type="ECO:0000313" key="2">
    <source>
        <dbReference type="EMBL" id="CCD73574.2"/>
    </source>
</evidence>
<dbReference type="AGR" id="WB:WBGene00020173"/>
<keyword evidence="1" id="KW-0732">Signal</keyword>
<gene>
    <name evidence="2" type="ORF">CELE_T02H6.3</name>
    <name evidence="2 4" type="ORF">T02H6.3</name>
</gene>
<feature type="chain" id="PRO_5004330366" evidence="1">
    <location>
        <begin position="19"/>
        <end position="150"/>
    </location>
</feature>
<evidence type="ECO:0000256" key="1">
    <source>
        <dbReference type="SAM" id="SignalP"/>
    </source>
</evidence>
<dbReference type="Proteomes" id="UP000001940">
    <property type="component" value="Chromosome II"/>
</dbReference>
<dbReference type="HOGENOM" id="CLU_1769736_0_0_1"/>
<evidence type="ECO:0000313" key="4">
    <source>
        <dbReference type="WormBase" id="T02H6.3a"/>
    </source>
</evidence>
<keyword evidence="3" id="KW-1185">Reference proteome</keyword>
<dbReference type="STRING" id="6239.T02H6.3a.1"/>
<dbReference type="InParanoid" id="Q9N5E5"/>
<dbReference type="CTD" id="188003"/>
<dbReference type="AlphaFoldDB" id="Q9N5E5"/>
<protein>
    <submittedName>
        <fullName evidence="2">BgtE</fullName>
    </submittedName>
</protein>
<dbReference type="Bgee" id="WBGene00020173">
    <property type="expression patterns" value="Expressed in adult organism and 2 other cell types or tissues"/>
</dbReference>
<dbReference type="PhylomeDB" id="Q9N5E5"/>
<name>Q9N5E5_CAEEL</name>
<reference evidence="2 3" key="1">
    <citation type="journal article" date="1998" name="Science">
        <title>Genome sequence of the nematode C. elegans: a platform for investigating biology.</title>
        <authorList>
            <consortium name="The C. elegans sequencing consortium"/>
            <person name="Sulson J.E."/>
            <person name="Waterston R."/>
        </authorList>
    </citation>
    <scope>NUCLEOTIDE SEQUENCE [LARGE SCALE GENOMIC DNA]</scope>
    <source>
        <strain evidence="2 3">Bristol N2</strain>
    </source>
</reference>
<dbReference type="GeneID" id="188003"/>
<dbReference type="KEGG" id="cel:CELE_T02H6.3"/>
<dbReference type="WormBase" id="T02H6.3a">
    <property type="protein sequence ID" value="CE46854"/>
    <property type="gene ID" value="WBGene00020173"/>
</dbReference>
<dbReference type="RefSeq" id="NP_493794.3">
    <property type="nucleotide sequence ID" value="NM_061393.3"/>
</dbReference>
<evidence type="ECO:0000313" key="3">
    <source>
        <dbReference type="Proteomes" id="UP000001940"/>
    </source>
</evidence>
<feature type="signal peptide" evidence="1">
    <location>
        <begin position="1"/>
        <end position="18"/>
    </location>
</feature>
<proteinExistence type="predicted"/>
<sequence>MLRTYTVLLLIAHAHVQSHFYYPCSARIFWKIHALINNTDGFVTREVKLGYFIGYKEHRSSAERKANAHEMIESLEHANTGAFDDIRTDSETHFFDLDDAERMIERDSIERTNHTVYLRAIPGQRTLNKQMFVTCGRNILALGKIVNREY</sequence>